<evidence type="ECO:0000256" key="4">
    <source>
        <dbReference type="ARBA" id="ARBA00022679"/>
    </source>
</evidence>
<dbReference type="GO" id="GO:0009274">
    <property type="term" value="C:peptidoglycan-based cell wall"/>
    <property type="evidence" value="ECO:0007669"/>
    <property type="project" value="InterPro"/>
</dbReference>
<name>A0A443IZS9_9RHOB</name>
<dbReference type="RefSeq" id="WP_128180443.1">
    <property type="nucleotide sequence ID" value="NZ_SAUV01000001.1"/>
</dbReference>
<comment type="subcellular location">
    <subcellularLocation>
        <location evidence="11">Cell inner membrane</location>
        <topology evidence="11">Single-pass membrane protein</topology>
    </subcellularLocation>
</comment>
<dbReference type="InterPro" id="IPR011812">
    <property type="entry name" value="Pep_trsgly"/>
</dbReference>
<dbReference type="GO" id="GO:0016763">
    <property type="term" value="F:pentosyltransferase activity"/>
    <property type="evidence" value="ECO:0007669"/>
    <property type="project" value="InterPro"/>
</dbReference>
<dbReference type="GO" id="GO:0008360">
    <property type="term" value="P:regulation of cell shape"/>
    <property type="evidence" value="ECO:0007669"/>
    <property type="project" value="UniProtKB-KW"/>
</dbReference>
<keyword evidence="9 11" id="KW-0472">Membrane</keyword>
<evidence type="ECO:0000256" key="2">
    <source>
        <dbReference type="ARBA" id="ARBA00022519"/>
    </source>
</evidence>
<organism evidence="13 14">
    <name type="scientific">Paenirhodobacter populi</name>
    <dbReference type="NCBI Taxonomy" id="2306993"/>
    <lineage>
        <taxon>Bacteria</taxon>
        <taxon>Pseudomonadati</taxon>
        <taxon>Pseudomonadota</taxon>
        <taxon>Alphaproteobacteria</taxon>
        <taxon>Rhodobacterales</taxon>
        <taxon>Rhodobacter group</taxon>
        <taxon>Paenirhodobacter</taxon>
    </lineage>
</organism>
<dbReference type="PANTHER" id="PTHR30400:SF0">
    <property type="entry name" value="BIOSYNTHETIC PEPTIDOGLYCAN TRANSGLYCOSYLASE"/>
    <property type="match status" value="1"/>
</dbReference>
<evidence type="ECO:0000256" key="10">
    <source>
        <dbReference type="ARBA" id="ARBA00023316"/>
    </source>
</evidence>
<dbReference type="Pfam" id="PF00912">
    <property type="entry name" value="Transgly"/>
    <property type="match status" value="1"/>
</dbReference>
<evidence type="ECO:0000256" key="8">
    <source>
        <dbReference type="ARBA" id="ARBA00022989"/>
    </source>
</evidence>
<dbReference type="InterPro" id="IPR023346">
    <property type="entry name" value="Lysozyme-like_dom_sf"/>
</dbReference>
<gene>
    <name evidence="11" type="primary">mtgA</name>
    <name evidence="13" type="ORF">D2T33_05490</name>
</gene>
<comment type="function">
    <text evidence="11">Peptidoglycan polymerase that catalyzes glycan chain elongation from lipid-linked precursors.</text>
</comment>
<keyword evidence="8 11" id="KW-1133">Transmembrane helix</keyword>
<dbReference type="InterPro" id="IPR001264">
    <property type="entry name" value="Glyco_trans_51"/>
</dbReference>
<dbReference type="EC" id="2.4.99.28" evidence="11"/>
<keyword evidence="7 11" id="KW-0573">Peptidoglycan synthesis</keyword>
<keyword evidence="4 11" id="KW-0808">Transferase</keyword>
<keyword evidence="1 11" id="KW-1003">Cell membrane</keyword>
<evidence type="ECO:0000256" key="5">
    <source>
        <dbReference type="ARBA" id="ARBA00022692"/>
    </source>
</evidence>
<feature type="domain" description="Glycosyl transferase family 51" evidence="12">
    <location>
        <begin position="77"/>
        <end position="234"/>
    </location>
</feature>
<dbReference type="InterPro" id="IPR036950">
    <property type="entry name" value="PBP_transglycosylase"/>
</dbReference>
<keyword evidence="2 11" id="KW-0997">Cell inner membrane</keyword>
<evidence type="ECO:0000256" key="1">
    <source>
        <dbReference type="ARBA" id="ARBA00022475"/>
    </source>
</evidence>
<keyword evidence="6 11" id="KW-0133">Cell shape</keyword>
<feature type="transmembrane region" description="Helical" evidence="11">
    <location>
        <begin position="41"/>
        <end position="59"/>
    </location>
</feature>
<keyword evidence="5 11" id="KW-0812">Transmembrane</keyword>
<dbReference type="GO" id="GO:0009252">
    <property type="term" value="P:peptidoglycan biosynthetic process"/>
    <property type="evidence" value="ECO:0007669"/>
    <property type="project" value="UniProtKB-UniRule"/>
</dbReference>
<comment type="catalytic activity">
    <reaction evidence="11">
        <text>[GlcNAc-(1-&gt;4)-Mur2Ac(oyl-L-Ala-gamma-D-Glu-L-Lys-D-Ala-D-Ala)](n)-di-trans,octa-cis-undecaprenyl diphosphate + beta-D-GlcNAc-(1-&gt;4)-Mur2Ac(oyl-L-Ala-gamma-D-Glu-L-Lys-D-Ala-D-Ala)-di-trans,octa-cis-undecaprenyl diphosphate = [GlcNAc-(1-&gt;4)-Mur2Ac(oyl-L-Ala-gamma-D-Glu-L-Lys-D-Ala-D-Ala)](n+1)-di-trans,octa-cis-undecaprenyl diphosphate + di-trans,octa-cis-undecaprenyl diphosphate + H(+)</text>
        <dbReference type="Rhea" id="RHEA:23708"/>
        <dbReference type="Rhea" id="RHEA-COMP:9602"/>
        <dbReference type="Rhea" id="RHEA-COMP:9603"/>
        <dbReference type="ChEBI" id="CHEBI:15378"/>
        <dbReference type="ChEBI" id="CHEBI:58405"/>
        <dbReference type="ChEBI" id="CHEBI:60033"/>
        <dbReference type="ChEBI" id="CHEBI:78435"/>
        <dbReference type="EC" id="2.4.99.28"/>
    </reaction>
</comment>
<evidence type="ECO:0000313" key="14">
    <source>
        <dbReference type="Proteomes" id="UP000285710"/>
    </source>
</evidence>
<dbReference type="GO" id="GO:0071555">
    <property type="term" value="P:cell wall organization"/>
    <property type="evidence" value="ECO:0007669"/>
    <property type="project" value="UniProtKB-KW"/>
</dbReference>
<keyword evidence="14" id="KW-1185">Reference proteome</keyword>
<dbReference type="PANTHER" id="PTHR30400">
    <property type="entry name" value="MONOFUNCTIONAL BIOSYNTHETIC PEPTIDOGLYCAN TRANSGLYCOSYLASE"/>
    <property type="match status" value="1"/>
</dbReference>
<comment type="similarity">
    <text evidence="11">Belongs to the glycosyltransferase 51 family.</text>
</comment>
<keyword evidence="3 11" id="KW-0328">Glycosyltransferase</keyword>
<evidence type="ECO:0000256" key="7">
    <source>
        <dbReference type="ARBA" id="ARBA00022984"/>
    </source>
</evidence>
<evidence type="ECO:0000256" key="11">
    <source>
        <dbReference type="HAMAP-Rule" id="MF_00766"/>
    </source>
</evidence>
<dbReference type="UniPathway" id="UPA00219"/>
<evidence type="ECO:0000256" key="9">
    <source>
        <dbReference type="ARBA" id="ARBA00023136"/>
    </source>
</evidence>
<evidence type="ECO:0000259" key="12">
    <source>
        <dbReference type="Pfam" id="PF00912"/>
    </source>
</evidence>
<sequence>MAARQKSSAKGTSSRTVATGRAAARGALAPMSWFLRKLGRFCLILAAVVLALVVLYRFVNPPTTFTMWSEGRRLGAPVDQTWTAISDIAPVMARSVVAAEDANFCRHWGFDMVAIRQAMERGGERGASTISQQVVKNVFLWQGRSWPRKAIEAALTPAVEFIWSKERILEVYLNIAEFGEGVFGVNAAAFHYFRTTPDALTARQAALLAAVLPDPKRRSPAKPSNFVDRRARSIQDGAATIRADGRAACFAPK</sequence>
<dbReference type="NCBIfam" id="TIGR02070">
    <property type="entry name" value="mono_pep_trsgly"/>
    <property type="match status" value="1"/>
</dbReference>
<dbReference type="EMBL" id="SAUW01000004">
    <property type="protein sequence ID" value="RWR13848.1"/>
    <property type="molecule type" value="Genomic_DNA"/>
</dbReference>
<dbReference type="HAMAP" id="MF_00766">
    <property type="entry name" value="PGT_MtgA"/>
    <property type="match status" value="1"/>
</dbReference>
<dbReference type="GO" id="GO:0005886">
    <property type="term" value="C:plasma membrane"/>
    <property type="evidence" value="ECO:0007669"/>
    <property type="project" value="UniProtKB-SubCell"/>
</dbReference>
<evidence type="ECO:0000313" key="13">
    <source>
        <dbReference type="EMBL" id="RWR13848.1"/>
    </source>
</evidence>
<dbReference type="AlphaFoldDB" id="A0A443IZS9"/>
<reference evidence="13 14" key="1">
    <citation type="submission" date="2019-01" db="EMBL/GenBank/DDBJ databases">
        <title>Sinorhodobacter populi sp. nov. isolated from the symptomatic bark tissue of Populus euramericana canker.</title>
        <authorList>
            <person name="Xu G."/>
        </authorList>
    </citation>
    <scope>NUCLEOTIDE SEQUENCE [LARGE SCALE GENOMIC DNA]</scope>
    <source>
        <strain evidence="13 14">2D-5</strain>
    </source>
</reference>
<evidence type="ECO:0000256" key="6">
    <source>
        <dbReference type="ARBA" id="ARBA00022960"/>
    </source>
</evidence>
<evidence type="ECO:0000256" key="3">
    <source>
        <dbReference type="ARBA" id="ARBA00022676"/>
    </source>
</evidence>
<protein>
    <recommendedName>
        <fullName evidence="11">Biosynthetic peptidoglycan transglycosylase</fullName>
        <ecNumber evidence="11">2.4.99.28</ecNumber>
    </recommendedName>
    <alternativeName>
        <fullName evidence="11">Glycan polymerase</fullName>
    </alternativeName>
    <alternativeName>
        <fullName evidence="11">Peptidoglycan glycosyltransferase MtgA</fullName>
        <shortName evidence="11">PGT</shortName>
    </alternativeName>
</protein>
<comment type="caution">
    <text evidence="13">The sequence shown here is derived from an EMBL/GenBank/DDBJ whole genome shotgun (WGS) entry which is preliminary data.</text>
</comment>
<reference evidence="13 14" key="2">
    <citation type="submission" date="2019-01" db="EMBL/GenBank/DDBJ databases">
        <authorList>
            <person name="Li Y."/>
        </authorList>
    </citation>
    <scope>NUCLEOTIDE SEQUENCE [LARGE SCALE GENOMIC DNA]</scope>
    <source>
        <strain evidence="13 14">2D-5</strain>
    </source>
</reference>
<keyword evidence="10 11" id="KW-0961">Cell wall biogenesis/degradation</keyword>
<accession>A0A443IZS9</accession>
<dbReference type="SUPFAM" id="SSF53955">
    <property type="entry name" value="Lysozyme-like"/>
    <property type="match status" value="1"/>
</dbReference>
<dbReference type="Proteomes" id="UP000285710">
    <property type="component" value="Unassembled WGS sequence"/>
</dbReference>
<dbReference type="Gene3D" id="1.10.3810.10">
    <property type="entry name" value="Biosynthetic peptidoglycan transglycosylase-like"/>
    <property type="match status" value="1"/>
</dbReference>
<comment type="pathway">
    <text evidence="11">Cell wall biogenesis; peptidoglycan biosynthesis.</text>
</comment>
<proteinExistence type="inferred from homology"/>
<dbReference type="GO" id="GO:0008955">
    <property type="term" value="F:peptidoglycan glycosyltransferase activity"/>
    <property type="evidence" value="ECO:0007669"/>
    <property type="project" value="UniProtKB-UniRule"/>
</dbReference>